<keyword evidence="3" id="KW-0732">Signal</keyword>
<dbReference type="EMBL" id="JAWDIO010000002">
    <property type="protein sequence ID" value="MDU0355874.1"/>
    <property type="molecule type" value="Genomic_DNA"/>
</dbReference>
<organism evidence="5 6">
    <name type="scientific">Paraglaciecola aquimarina</name>
    <dbReference type="NCBI Taxonomy" id="1235557"/>
    <lineage>
        <taxon>Bacteria</taxon>
        <taxon>Pseudomonadati</taxon>
        <taxon>Pseudomonadota</taxon>
        <taxon>Gammaproteobacteria</taxon>
        <taxon>Alteromonadales</taxon>
        <taxon>Alteromonadaceae</taxon>
        <taxon>Paraglaciecola</taxon>
    </lineage>
</organism>
<evidence type="ECO:0000256" key="2">
    <source>
        <dbReference type="ARBA" id="ARBA00023136"/>
    </source>
</evidence>
<feature type="domain" description="Glycine zipper 2TM" evidence="4">
    <location>
        <begin position="61"/>
        <end position="99"/>
    </location>
</feature>
<evidence type="ECO:0000256" key="1">
    <source>
        <dbReference type="ARBA" id="ARBA00004370"/>
    </source>
</evidence>
<accession>A0ABU3T0S6</accession>
<comment type="subcellular location">
    <subcellularLocation>
        <location evidence="1">Membrane</location>
    </subcellularLocation>
</comment>
<dbReference type="RefSeq" id="WP_316027393.1">
    <property type="nucleotide sequence ID" value="NZ_JAWDIO010000002.1"/>
</dbReference>
<dbReference type="PANTHER" id="PTHR35603:SF2">
    <property type="entry name" value="OUTER MEMBRANE LIPOPROTEIN"/>
    <property type="match status" value="1"/>
</dbReference>
<dbReference type="PANTHER" id="PTHR35603">
    <property type="match status" value="1"/>
</dbReference>
<feature type="signal peptide" evidence="3">
    <location>
        <begin position="1"/>
        <end position="20"/>
    </location>
</feature>
<protein>
    <submittedName>
        <fullName evidence="5">Glycine zipper 2TM domain-containing protein</fullName>
    </submittedName>
</protein>
<dbReference type="Proteomes" id="UP001247805">
    <property type="component" value="Unassembled WGS sequence"/>
</dbReference>
<name>A0ABU3T0S6_9ALTE</name>
<comment type="caution">
    <text evidence="5">The sequence shown here is derived from an EMBL/GenBank/DDBJ whole genome shotgun (WGS) entry which is preliminary data.</text>
</comment>
<evidence type="ECO:0000259" key="4">
    <source>
        <dbReference type="Pfam" id="PF05433"/>
    </source>
</evidence>
<reference evidence="5 6" key="1">
    <citation type="submission" date="2023-10" db="EMBL/GenBank/DDBJ databases">
        <title>Glaciecola aquimarina strain GGW-M5 nov., isolated from a coastal seawater.</title>
        <authorList>
            <person name="Bayburt H."/>
            <person name="Kim J.M."/>
            <person name="Choi B.J."/>
            <person name="Jeon C.O."/>
        </authorList>
    </citation>
    <scope>NUCLEOTIDE SEQUENCE [LARGE SCALE GENOMIC DNA]</scope>
    <source>
        <strain evidence="5 6">KCTC 32108</strain>
    </source>
</reference>
<feature type="chain" id="PRO_5047101402" evidence="3">
    <location>
        <begin position="21"/>
        <end position="154"/>
    </location>
</feature>
<sequence>MKPFITVAVALLLISPFASANYQPPHYKARVVNITPVYEYILVNRHHPRSTVIVNKRHNCAAIGSIIGGSLGHMVSDKKHKIVGTIAGAIMGGAIGHKIDNTNRQDRYTVVNPRQPTLSKQRVLRGYKVSYKVKGRTYQTFSKTKPNKYIRIYH</sequence>
<proteinExistence type="predicted"/>
<keyword evidence="6" id="KW-1185">Reference proteome</keyword>
<evidence type="ECO:0000313" key="6">
    <source>
        <dbReference type="Proteomes" id="UP001247805"/>
    </source>
</evidence>
<dbReference type="Pfam" id="PF05433">
    <property type="entry name" value="Rick_17kDa_Anti"/>
    <property type="match status" value="1"/>
</dbReference>
<evidence type="ECO:0000313" key="5">
    <source>
        <dbReference type="EMBL" id="MDU0355874.1"/>
    </source>
</evidence>
<dbReference type="InterPro" id="IPR051407">
    <property type="entry name" value="Bact_OM_lipoprot/Surf_antigen"/>
</dbReference>
<gene>
    <name evidence="5" type="ORF">RS130_20055</name>
</gene>
<evidence type="ECO:0000256" key="3">
    <source>
        <dbReference type="SAM" id="SignalP"/>
    </source>
</evidence>
<dbReference type="InterPro" id="IPR008816">
    <property type="entry name" value="Gly_zipper_2TM_dom"/>
</dbReference>
<keyword evidence="2" id="KW-0472">Membrane</keyword>